<dbReference type="SUPFAM" id="SSF63562">
    <property type="entry name" value="RPB6/omega subunit-like"/>
    <property type="match status" value="1"/>
</dbReference>
<dbReference type="EC" id="2.7.7.6" evidence="2"/>
<evidence type="ECO:0000256" key="7">
    <source>
        <dbReference type="ARBA" id="ARBA00030998"/>
    </source>
</evidence>
<evidence type="ECO:0000256" key="2">
    <source>
        <dbReference type="ARBA" id="ARBA00012418"/>
    </source>
</evidence>
<evidence type="ECO:0000256" key="1">
    <source>
        <dbReference type="ARBA" id="ARBA00006711"/>
    </source>
</evidence>
<proteinExistence type="inferred from homology"/>
<gene>
    <name evidence="9" type="ORF">C7Y71_000830</name>
</gene>
<dbReference type="AlphaFoldDB" id="A0A5P8E3U1"/>
<dbReference type="Proteomes" id="UP000249375">
    <property type="component" value="Chromosome"/>
</dbReference>
<protein>
    <recommendedName>
        <fullName evidence="3">DNA-directed RNA polymerase subunit omega</fullName>
        <ecNumber evidence="2">2.7.7.6</ecNumber>
    </recommendedName>
    <alternativeName>
        <fullName evidence="7">RNA polymerase omega subunit</fullName>
    </alternativeName>
    <alternativeName>
        <fullName evidence="6">Transcriptase subunit omega</fullName>
    </alternativeName>
</protein>
<dbReference type="SMART" id="SM01409">
    <property type="entry name" value="RNA_pol_Rpb6"/>
    <property type="match status" value="1"/>
</dbReference>
<accession>A0A5P8E3U1</accession>
<evidence type="ECO:0000256" key="3">
    <source>
        <dbReference type="ARBA" id="ARBA00013725"/>
    </source>
</evidence>
<name>A0A5P8E3U1_9BACT</name>
<dbReference type="GO" id="GO:0006351">
    <property type="term" value="P:DNA-templated transcription"/>
    <property type="evidence" value="ECO:0007669"/>
    <property type="project" value="InterPro"/>
</dbReference>
<dbReference type="GO" id="GO:0000428">
    <property type="term" value="C:DNA-directed RNA polymerase complex"/>
    <property type="evidence" value="ECO:0007669"/>
    <property type="project" value="UniProtKB-KW"/>
</dbReference>
<dbReference type="InterPro" id="IPR006110">
    <property type="entry name" value="Pol_omega/Rpo6/RPB6"/>
</dbReference>
<dbReference type="GO" id="GO:0003899">
    <property type="term" value="F:DNA-directed RNA polymerase activity"/>
    <property type="evidence" value="ECO:0007669"/>
    <property type="project" value="UniProtKB-EC"/>
</dbReference>
<keyword evidence="4" id="KW-0240">DNA-directed RNA polymerase</keyword>
<dbReference type="RefSeq" id="WP_111898748.1">
    <property type="nucleotide sequence ID" value="NZ_CP033459.1"/>
</dbReference>
<comment type="catalytic activity">
    <reaction evidence="8">
        <text>RNA(n) + a ribonucleoside 5'-triphosphate = RNA(n+1) + diphosphate</text>
        <dbReference type="Rhea" id="RHEA:21248"/>
        <dbReference type="Rhea" id="RHEA-COMP:14527"/>
        <dbReference type="Rhea" id="RHEA-COMP:17342"/>
        <dbReference type="ChEBI" id="CHEBI:33019"/>
        <dbReference type="ChEBI" id="CHEBI:61557"/>
        <dbReference type="ChEBI" id="CHEBI:140395"/>
        <dbReference type="EC" id="2.7.7.6"/>
    </reaction>
</comment>
<evidence type="ECO:0000313" key="9">
    <source>
        <dbReference type="EMBL" id="QFQ11685.1"/>
    </source>
</evidence>
<reference evidence="9 10" key="1">
    <citation type="submission" date="2018-11" db="EMBL/GenBank/DDBJ databases">
        <authorList>
            <person name="Na S.W."/>
            <person name="Baik M."/>
        </authorList>
    </citation>
    <scope>NUCLEOTIDE SEQUENCE [LARGE SCALE GENOMIC DNA]</scope>
    <source>
        <strain evidence="9 10">E39</strain>
    </source>
</reference>
<evidence type="ECO:0000256" key="8">
    <source>
        <dbReference type="ARBA" id="ARBA00048552"/>
    </source>
</evidence>
<organism evidence="9 10">
    <name type="scientific">Pseudoprevotella muciniphila</name>
    <dbReference type="NCBI Taxonomy" id="2133944"/>
    <lineage>
        <taxon>Bacteria</taxon>
        <taxon>Pseudomonadati</taxon>
        <taxon>Bacteroidota</taxon>
        <taxon>Bacteroidia</taxon>
        <taxon>Bacteroidales</taxon>
        <taxon>Prevotellaceae</taxon>
        <taxon>Pseudoprevotella</taxon>
    </lineage>
</organism>
<sequence>MDFKKTKAPTDTTTFNVMDFCKETGNIYESVVIMSKRANQIGAEMKDELIQKLREFATSNETLEETFENHEQIEISRRYERLPKPTLIATKEFQDGNIYFRNPEKEKNRLDD</sequence>
<evidence type="ECO:0000256" key="6">
    <source>
        <dbReference type="ARBA" id="ARBA00029924"/>
    </source>
</evidence>
<dbReference type="EMBL" id="CP033459">
    <property type="protein sequence ID" value="QFQ11685.1"/>
    <property type="molecule type" value="Genomic_DNA"/>
</dbReference>
<evidence type="ECO:0000256" key="4">
    <source>
        <dbReference type="ARBA" id="ARBA00022478"/>
    </source>
</evidence>
<evidence type="ECO:0000256" key="5">
    <source>
        <dbReference type="ARBA" id="ARBA00023163"/>
    </source>
</evidence>
<keyword evidence="10" id="KW-1185">Reference proteome</keyword>
<keyword evidence="5" id="KW-0804">Transcription</keyword>
<dbReference type="OrthoDB" id="9429628at2"/>
<dbReference type="GO" id="GO:0003677">
    <property type="term" value="F:DNA binding"/>
    <property type="evidence" value="ECO:0007669"/>
    <property type="project" value="InterPro"/>
</dbReference>
<dbReference type="Gene3D" id="3.90.940.10">
    <property type="match status" value="1"/>
</dbReference>
<comment type="similarity">
    <text evidence="1">Belongs to the RNA polymerase subunit omega family.</text>
</comment>
<dbReference type="InterPro" id="IPR036161">
    <property type="entry name" value="RPB6/omega-like_sf"/>
</dbReference>
<dbReference type="KEGG" id="alq:C7Y71_000830"/>
<evidence type="ECO:0000313" key="10">
    <source>
        <dbReference type="Proteomes" id="UP000249375"/>
    </source>
</evidence>
<dbReference type="Pfam" id="PF01192">
    <property type="entry name" value="RNA_pol_Rpb6"/>
    <property type="match status" value="1"/>
</dbReference>